<proteinExistence type="predicted"/>
<keyword evidence="1" id="KW-0472">Membrane</keyword>
<evidence type="ECO:0000313" key="3">
    <source>
        <dbReference type="Proteomes" id="UP000069771"/>
    </source>
</evidence>
<keyword evidence="3" id="KW-1185">Reference proteome</keyword>
<accession>A0A140DS02</accession>
<dbReference type="EMBL" id="CP011391">
    <property type="protein sequence ID" value="AMK53429.1"/>
    <property type="molecule type" value="Genomic_DNA"/>
</dbReference>
<feature type="transmembrane region" description="Helical" evidence="1">
    <location>
        <begin position="45"/>
        <end position="66"/>
    </location>
</feature>
<organism evidence="2 3">
    <name type="scientific">Faecalibaculum rodentium</name>
    <dbReference type="NCBI Taxonomy" id="1702221"/>
    <lineage>
        <taxon>Bacteria</taxon>
        <taxon>Bacillati</taxon>
        <taxon>Bacillota</taxon>
        <taxon>Erysipelotrichia</taxon>
        <taxon>Erysipelotrichales</taxon>
        <taxon>Erysipelotrichaceae</taxon>
        <taxon>Faecalibaculum</taxon>
    </lineage>
</organism>
<dbReference type="KEGG" id="fro:AALO17_02950"/>
<feature type="transmembrane region" description="Helical" evidence="1">
    <location>
        <begin position="14"/>
        <end position="33"/>
    </location>
</feature>
<keyword evidence="1" id="KW-0812">Transmembrane</keyword>
<protein>
    <submittedName>
        <fullName evidence="2">Uncharacterized protein</fullName>
    </submittedName>
</protein>
<evidence type="ECO:0000313" key="2">
    <source>
        <dbReference type="EMBL" id="AMK53429.1"/>
    </source>
</evidence>
<gene>
    <name evidence="2" type="ORF">AALO17_02950</name>
</gene>
<evidence type="ECO:0000256" key="1">
    <source>
        <dbReference type="SAM" id="Phobius"/>
    </source>
</evidence>
<dbReference type="Proteomes" id="UP000069771">
    <property type="component" value="Chromosome"/>
</dbReference>
<name>A0A140DS02_9FIRM</name>
<sequence>MNETGGIMQMLKNLFSFLLGGIVGIVIMGFIVFNLQSQGRMDMMPVIMLVCVLILVAIGLIGWWWMSRKNQNRKAR</sequence>
<dbReference type="STRING" id="1702221.AALO17_02950"/>
<dbReference type="AlphaFoldDB" id="A0A140DS02"/>
<reference evidence="2 3" key="1">
    <citation type="journal article" date="2016" name="Gut Pathog.">
        <title>Whole genome sequencing of "Faecalibaculum rodentium" ALO17, isolated from C57BL/6J laboratory mouse feces.</title>
        <authorList>
            <person name="Lim S."/>
            <person name="Chang D.H."/>
            <person name="Ahn S."/>
            <person name="Kim B.C."/>
        </authorList>
    </citation>
    <scope>NUCLEOTIDE SEQUENCE [LARGE SCALE GENOMIC DNA]</scope>
    <source>
        <strain evidence="2 3">Alo17</strain>
    </source>
</reference>
<keyword evidence="1" id="KW-1133">Transmembrane helix</keyword>